<dbReference type="Proteomes" id="UP001226434">
    <property type="component" value="Unassembled WGS sequence"/>
</dbReference>
<evidence type="ECO:0000313" key="2">
    <source>
        <dbReference type="Proteomes" id="UP001226434"/>
    </source>
</evidence>
<keyword evidence="2" id="KW-1185">Reference proteome</keyword>
<organism evidence="1 2">
    <name type="scientific">Pinibacter soli</name>
    <dbReference type="NCBI Taxonomy" id="3044211"/>
    <lineage>
        <taxon>Bacteria</taxon>
        <taxon>Pseudomonadati</taxon>
        <taxon>Bacteroidota</taxon>
        <taxon>Chitinophagia</taxon>
        <taxon>Chitinophagales</taxon>
        <taxon>Chitinophagaceae</taxon>
        <taxon>Pinibacter</taxon>
    </lineage>
</organism>
<name>A0ABT6RI44_9BACT</name>
<dbReference type="EMBL" id="JASBRG010000007">
    <property type="protein sequence ID" value="MDI3322235.1"/>
    <property type="molecule type" value="Genomic_DNA"/>
</dbReference>
<reference evidence="1 2" key="1">
    <citation type="submission" date="2023-05" db="EMBL/GenBank/DDBJ databases">
        <title>Genome sequence of Pinibacter sp. MAH-24.</title>
        <authorList>
            <person name="Huq M.A."/>
        </authorList>
    </citation>
    <scope>NUCLEOTIDE SEQUENCE [LARGE SCALE GENOMIC DNA]</scope>
    <source>
        <strain evidence="1 2">MAH-24</strain>
    </source>
</reference>
<gene>
    <name evidence="1" type="ORF">QJ048_20770</name>
</gene>
<evidence type="ECO:0000313" key="1">
    <source>
        <dbReference type="EMBL" id="MDI3322235.1"/>
    </source>
</evidence>
<accession>A0ABT6RI44</accession>
<protein>
    <submittedName>
        <fullName evidence="1">Uncharacterized protein</fullName>
    </submittedName>
</protein>
<dbReference type="InterPro" id="IPR009218">
    <property type="entry name" value="HD_phosphohydro"/>
</dbReference>
<dbReference type="RefSeq" id="WP_282336352.1">
    <property type="nucleotide sequence ID" value="NZ_JASBRG010000007.1"/>
</dbReference>
<dbReference type="PANTHER" id="PTHR21174">
    <property type="match status" value="1"/>
</dbReference>
<sequence length="73" mass="8763">MINATKDHDFSANADMNLFTEYAIYPDLIYKPGRKQVLLHFLEMKRIFKTKEFYEKYETAARENLKKEWLVVG</sequence>
<comment type="caution">
    <text evidence="1">The sequence shown here is derived from an EMBL/GenBank/DDBJ whole genome shotgun (WGS) entry which is preliminary data.</text>
</comment>
<dbReference type="PANTHER" id="PTHR21174:SF0">
    <property type="entry name" value="HD PHOSPHOHYDROLASE FAMILY PROTEIN-RELATED"/>
    <property type="match status" value="1"/>
</dbReference>
<proteinExistence type="predicted"/>